<evidence type="ECO:0000256" key="2">
    <source>
        <dbReference type="ARBA" id="ARBA00023015"/>
    </source>
</evidence>
<evidence type="ECO:0000256" key="4">
    <source>
        <dbReference type="ARBA" id="ARBA00023163"/>
    </source>
</evidence>
<dbReference type="VEuPathDB" id="VectorBase:HLOH_057091"/>
<dbReference type="FunFam" id="1.20.5.170:FF:000082">
    <property type="entry name" value="Cell death specification"/>
    <property type="match status" value="1"/>
</dbReference>
<feature type="compositionally biased region" description="Basic and acidic residues" evidence="6">
    <location>
        <begin position="14"/>
        <end position="31"/>
    </location>
</feature>
<feature type="region of interest" description="Disordered" evidence="6">
    <location>
        <begin position="1"/>
        <end position="90"/>
    </location>
</feature>
<keyword evidence="2" id="KW-0805">Transcription regulation</keyword>
<dbReference type="OrthoDB" id="6022300at2759"/>
<organism evidence="8 9">
    <name type="scientific">Haemaphysalis longicornis</name>
    <name type="common">Bush tick</name>
    <dbReference type="NCBI Taxonomy" id="44386"/>
    <lineage>
        <taxon>Eukaryota</taxon>
        <taxon>Metazoa</taxon>
        <taxon>Ecdysozoa</taxon>
        <taxon>Arthropoda</taxon>
        <taxon>Chelicerata</taxon>
        <taxon>Arachnida</taxon>
        <taxon>Acari</taxon>
        <taxon>Parasitiformes</taxon>
        <taxon>Ixodida</taxon>
        <taxon>Ixodoidea</taxon>
        <taxon>Ixodidae</taxon>
        <taxon>Haemaphysalinae</taxon>
        <taxon>Haemaphysalis</taxon>
    </lineage>
</organism>
<dbReference type="SMART" id="SM00338">
    <property type="entry name" value="BRLZ"/>
    <property type="match status" value="1"/>
</dbReference>
<dbReference type="PROSITE" id="PS50217">
    <property type="entry name" value="BZIP"/>
    <property type="match status" value="1"/>
</dbReference>
<dbReference type="Proteomes" id="UP000821853">
    <property type="component" value="Chromosome 10"/>
</dbReference>
<keyword evidence="4" id="KW-0804">Transcription</keyword>
<feature type="compositionally biased region" description="Polar residues" evidence="6">
    <location>
        <begin position="33"/>
        <end position="49"/>
    </location>
</feature>
<protein>
    <recommendedName>
        <fullName evidence="7">BZIP domain-containing protein</fullName>
    </recommendedName>
</protein>
<feature type="compositionally biased region" description="Polar residues" evidence="6">
    <location>
        <begin position="1"/>
        <end position="11"/>
    </location>
</feature>
<evidence type="ECO:0000259" key="7">
    <source>
        <dbReference type="PROSITE" id="PS50217"/>
    </source>
</evidence>
<feature type="compositionally biased region" description="Basic residues" evidence="6">
    <location>
        <begin position="58"/>
        <end position="74"/>
    </location>
</feature>
<accession>A0A9J6FJU8</accession>
<dbReference type="SUPFAM" id="SSF57959">
    <property type="entry name" value="Leucine zipper domain"/>
    <property type="match status" value="1"/>
</dbReference>
<sequence>MTQIELFTTTGARPRPDDIAQKVPSFHDRRTVSPVTHSEQLRLLQNQTPPGCGISHAQPKRRASRRHREKRRRLGNGGAPQKSVPLPPRGKQTDAALALVFIPRLAAFALLSEDFTTPLLLATDRHFSIQSRPGLEVMGPVHILEQPHLMWGREMPLGRTPLCQESSDVSDDSPVAALDMSLAASRPSPSPPLSQSPTPSSSLLLASGAFSGLGAHPKKSPQPIPAECKDEAYWERRKRNNESAKRSRELRRIKEQQTALRVLYLEQENLQLRTELTMLRTEVDKLRQLLFVGKHPS</sequence>
<proteinExistence type="predicted"/>
<reference evidence="8 9" key="1">
    <citation type="journal article" date="2020" name="Cell">
        <title>Large-Scale Comparative Analyses of Tick Genomes Elucidate Their Genetic Diversity and Vector Capacities.</title>
        <authorList>
            <consortium name="Tick Genome and Microbiome Consortium (TIGMIC)"/>
            <person name="Jia N."/>
            <person name="Wang J."/>
            <person name="Shi W."/>
            <person name="Du L."/>
            <person name="Sun Y."/>
            <person name="Zhan W."/>
            <person name="Jiang J.F."/>
            <person name="Wang Q."/>
            <person name="Zhang B."/>
            <person name="Ji P."/>
            <person name="Bell-Sakyi L."/>
            <person name="Cui X.M."/>
            <person name="Yuan T.T."/>
            <person name="Jiang B.G."/>
            <person name="Yang W.F."/>
            <person name="Lam T.T."/>
            <person name="Chang Q.C."/>
            <person name="Ding S.J."/>
            <person name="Wang X.J."/>
            <person name="Zhu J.G."/>
            <person name="Ruan X.D."/>
            <person name="Zhao L."/>
            <person name="Wei J.T."/>
            <person name="Ye R.Z."/>
            <person name="Que T.C."/>
            <person name="Du C.H."/>
            <person name="Zhou Y.H."/>
            <person name="Cheng J.X."/>
            <person name="Dai P.F."/>
            <person name="Guo W.B."/>
            <person name="Han X.H."/>
            <person name="Huang E.J."/>
            <person name="Li L.F."/>
            <person name="Wei W."/>
            <person name="Gao Y.C."/>
            <person name="Liu J.Z."/>
            <person name="Shao H.Z."/>
            <person name="Wang X."/>
            <person name="Wang C.C."/>
            <person name="Yang T.C."/>
            <person name="Huo Q.B."/>
            <person name="Li W."/>
            <person name="Chen H.Y."/>
            <person name="Chen S.E."/>
            <person name="Zhou L.G."/>
            <person name="Ni X.B."/>
            <person name="Tian J.H."/>
            <person name="Sheng Y."/>
            <person name="Liu T."/>
            <person name="Pan Y.S."/>
            <person name="Xia L.Y."/>
            <person name="Li J."/>
            <person name="Zhao F."/>
            <person name="Cao W.C."/>
        </authorList>
    </citation>
    <scope>NUCLEOTIDE SEQUENCE [LARGE SCALE GENOMIC DNA]</scope>
    <source>
        <strain evidence="8">HaeL-2018</strain>
    </source>
</reference>
<feature type="domain" description="BZIP" evidence="7">
    <location>
        <begin position="230"/>
        <end position="290"/>
    </location>
</feature>
<dbReference type="Gene3D" id="1.20.5.170">
    <property type="match status" value="1"/>
</dbReference>
<dbReference type="Pfam" id="PF07716">
    <property type="entry name" value="bZIP_2"/>
    <property type="match status" value="1"/>
</dbReference>
<dbReference type="GO" id="GO:0000981">
    <property type="term" value="F:DNA-binding transcription factor activity, RNA polymerase II-specific"/>
    <property type="evidence" value="ECO:0007669"/>
    <property type="project" value="TreeGrafter"/>
</dbReference>
<keyword evidence="5" id="KW-0539">Nucleus</keyword>
<dbReference type="EMBL" id="JABSTR010000002">
    <property type="protein sequence ID" value="KAH9363346.1"/>
    <property type="molecule type" value="Genomic_DNA"/>
</dbReference>
<evidence type="ECO:0000256" key="3">
    <source>
        <dbReference type="ARBA" id="ARBA00023125"/>
    </source>
</evidence>
<dbReference type="PANTHER" id="PTHR11988">
    <property type="entry name" value="THYROTROPH EMBRYONIC FACTOR RELATED"/>
    <property type="match status" value="1"/>
</dbReference>
<evidence type="ECO:0000256" key="1">
    <source>
        <dbReference type="ARBA" id="ARBA00004123"/>
    </source>
</evidence>
<name>A0A9J6FJU8_HAELO</name>
<dbReference type="GO" id="GO:0000978">
    <property type="term" value="F:RNA polymerase II cis-regulatory region sequence-specific DNA binding"/>
    <property type="evidence" value="ECO:0007669"/>
    <property type="project" value="TreeGrafter"/>
</dbReference>
<evidence type="ECO:0000256" key="6">
    <source>
        <dbReference type="SAM" id="MobiDB-lite"/>
    </source>
</evidence>
<evidence type="ECO:0000313" key="8">
    <source>
        <dbReference type="EMBL" id="KAH9363346.1"/>
    </source>
</evidence>
<comment type="caution">
    <text evidence="8">The sequence shown here is derived from an EMBL/GenBank/DDBJ whole genome shotgun (WGS) entry which is preliminary data.</text>
</comment>
<dbReference type="InterPro" id="IPR046347">
    <property type="entry name" value="bZIP_sf"/>
</dbReference>
<dbReference type="CDD" id="cd14695">
    <property type="entry name" value="bZIP_HLF"/>
    <property type="match status" value="1"/>
</dbReference>
<evidence type="ECO:0000256" key="5">
    <source>
        <dbReference type="ARBA" id="ARBA00023242"/>
    </source>
</evidence>
<comment type="subcellular location">
    <subcellularLocation>
        <location evidence="1">Nucleus</location>
    </subcellularLocation>
</comment>
<dbReference type="InterPro" id="IPR040223">
    <property type="entry name" value="PAR_bZIP"/>
</dbReference>
<dbReference type="PANTHER" id="PTHR11988:SF27">
    <property type="entry name" value="GH27708P"/>
    <property type="match status" value="1"/>
</dbReference>
<dbReference type="InterPro" id="IPR004827">
    <property type="entry name" value="bZIP"/>
</dbReference>
<dbReference type="AlphaFoldDB" id="A0A9J6FJU8"/>
<keyword evidence="9" id="KW-1185">Reference proteome</keyword>
<gene>
    <name evidence="8" type="ORF">HPB48_006452</name>
</gene>
<evidence type="ECO:0000313" key="9">
    <source>
        <dbReference type="Proteomes" id="UP000821853"/>
    </source>
</evidence>
<keyword evidence="3" id="KW-0238">DNA-binding</keyword>
<dbReference type="GO" id="GO:0005634">
    <property type="term" value="C:nucleus"/>
    <property type="evidence" value="ECO:0007669"/>
    <property type="project" value="UniProtKB-SubCell"/>
</dbReference>